<dbReference type="Proteomes" id="UP001432322">
    <property type="component" value="Unassembled WGS sequence"/>
</dbReference>
<dbReference type="AlphaFoldDB" id="A0AAV5WPV6"/>
<reference evidence="1" key="1">
    <citation type="submission" date="2023-10" db="EMBL/GenBank/DDBJ databases">
        <title>Genome assembly of Pristionchus species.</title>
        <authorList>
            <person name="Yoshida K."/>
            <person name="Sommer R.J."/>
        </authorList>
    </citation>
    <scope>NUCLEOTIDE SEQUENCE</scope>
    <source>
        <strain evidence="1">RS5133</strain>
    </source>
</reference>
<gene>
    <name evidence="1" type="ORF">PFISCL1PPCAC_23091</name>
</gene>
<feature type="non-terminal residue" evidence="1">
    <location>
        <position position="156"/>
    </location>
</feature>
<evidence type="ECO:0000313" key="2">
    <source>
        <dbReference type="Proteomes" id="UP001432322"/>
    </source>
</evidence>
<name>A0AAV5WPV6_9BILA</name>
<comment type="caution">
    <text evidence="1">The sequence shown here is derived from an EMBL/GenBank/DDBJ whole genome shotgun (WGS) entry which is preliminary data.</text>
</comment>
<dbReference type="EMBL" id="BTSY01000006">
    <property type="protein sequence ID" value="GMT31794.1"/>
    <property type="molecule type" value="Genomic_DNA"/>
</dbReference>
<proteinExistence type="predicted"/>
<keyword evidence="2" id="KW-1185">Reference proteome</keyword>
<evidence type="ECO:0000313" key="1">
    <source>
        <dbReference type="EMBL" id="GMT31794.1"/>
    </source>
</evidence>
<accession>A0AAV5WPV6</accession>
<sequence>ADTVVKAVNHSYVKRDTSDNVWKAPSDSGTIVLSSENAPRKYHEVGRCRNMVDAKKYNFECFQGEFVSTPETRSMYRCEFGAEKGRLFIYVADESWEPVLRDFTAHPVTGTVDFSLMGLELYTVGNEYGSPFSVGGDGRIHLGSNTDPRGREDGFL</sequence>
<protein>
    <submittedName>
        <fullName evidence="1">Uncharacterized protein</fullName>
    </submittedName>
</protein>
<organism evidence="1 2">
    <name type="scientific">Pristionchus fissidentatus</name>
    <dbReference type="NCBI Taxonomy" id="1538716"/>
    <lineage>
        <taxon>Eukaryota</taxon>
        <taxon>Metazoa</taxon>
        <taxon>Ecdysozoa</taxon>
        <taxon>Nematoda</taxon>
        <taxon>Chromadorea</taxon>
        <taxon>Rhabditida</taxon>
        <taxon>Rhabditina</taxon>
        <taxon>Diplogasteromorpha</taxon>
        <taxon>Diplogasteroidea</taxon>
        <taxon>Neodiplogasteridae</taxon>
        <taxon>Pristionchus</taxon>
    </lineage>
</organism>
<feature type="non-terminal residue" evidence="1">
    <location>
        <position position="1"/>
    </location>
</feature>